<evidence type="ECO:0000256" key="1">
    <source>
        <dbReference type="ARBA" id="ARBA00023002"/>
    </source>
</evidence>
<proteinExistence type="predicted"/>
<dbReference type="Proteomes" id="UP000474967">
    <property type="component" value="Unassembled WGS sequence"/>
</dbReference>
<dbReference type="RefSeq" id="WP_163288108.1">
    <property type="nucleotide sequence ID" value="NZ_JAAGWY010000001.1"/>
</dbReference>
<dbReference type="CDD" id="cd01097">
    <property type="entry name" value="Tetrahydromethanopterin_reductase"/>
    <property type="match status" value="1"/>
</dbReference>
<dbReference type="GO" id="GO:0052749">
    <property type="term" value="F:glucose-6-phosphate dehydrogenase (coenzyme F420) activity"/>
    <property type="evidence" value="ECO:0007669"/>
    <property type="project" value="UniProtKB-EC"/>
</dbReference>
<dbReference type="PANTHER" id="PTHR43244:SF1">
    <property type="entry name" value="5,10-METHYLENETETRAHYDROMETHANOPTERIN REDUCTASE"/>
    <property type="match status" value="1"/>
</dbReference>
<dbReference type="InterPro" id="IPR036661">
    <property type="entry name" value="Luciferase-like_sf"/>
</dbReference>
<dbReference type="EMBL" id="JAAGWY010000001">
    <property type="protein sequence ID" value="NEN05038.1"/>
    <property type="molecule type" value="Genomic_DNA"/>
</dbReference>
<evidence type="ECO:0000256" key="2">
    <source>
        <dbReference type="ARBA" id="ARBA00023277"/>
    </source>
</evidence>
<feature type="domain" description="Luciferase-like" evidence="3">
    <location>
        <begin position="10"/>
        <end position="306"/>
    </location>
</feature>
<evidence type="ECO:0000259" key="3">
    <source>
        <dbReference type="Pfam" id="PF00296"/>
    </source>
</evidence>
<organism evidence="4 5">
    <name type="scientific">Leifsonia tongyongensis</name>
    <dbReference type="NCBI Taxonomy" id="1268043"/>
    <lineage>
        <taxon>Bacteria</taxon>
        <taxon>Bacillati</taxon>
        <taxon>Actinomycetota</taxon>
        <taxon>Actinomycetes</taxon>
        <taxon>Micrococcales</taxon>
        <taxon>Microbacteriaceae</taxon>
        <taxon>Leifsonia</taxon>
    </lineage>
</organism>
<evidence type="ECO:0000313" key="4">
    <source>
        <dbReference type="EMBL" id="NEN05038.1"/>
    </source>
</evidence>
<dbReference type="AlphaFoldDB" id="A0A6L9XVL3"/>
<dbReference type="EC" id="1.1.98.2" evidence="4"/>
<comment type="caution">
    <text evidence="4">The sequence shown here is derived from an EMBL/GenBank/DDBJ whole genome shotgun (WGS) entry which is preliminary data.</text>
</comment>
<name>A0A6L9XVL3_9MICO</name>
<protein>
    <submittedName>
        <fullName evidence="4">Glucose-6-phosphate dehydrogenase (Coenzyme-F420)</fullName>
        <ecNumber evidence="4">1.1.98.2</ecNumber>
    </submittedName>
</protein>
<gene>
    <name evidence="4" type="primary">fgd</name>
    <name evidence="4" type="ORF">G3T36_04055</name>
</gene>
<dbReference type="SUPFAM" id="SSF51679">
    <property type="entry name" value="Bacterial luciferase-like"/>
    <property type="match status" value="1"/>
</dbReference>
<dbReference type="PANTHER" id="PTHR43244">
    <property type="match status" value="1"/>
</dbReference>
<dbReference type="NCBIfam" id="TIGR03557">
    <property type="entry name" value="F420_G6P_family"/>
    <property type="match status" value="1"/>
</dbReference>
<keyword evidence="2" id="KW-0119">Carbohydrate metabolism</keyword>
<sequence>MPIPLRLGYKASAEQFGPTDLLSFGVLAEKVGFDSVFVSDHFQPFNHEGGHAPAAIPWLGALGASTERILIGTSVLTPSFRYHPAVVAQDFATLGSLFPGRVVLGVGTGEAINEVVLGIEWPEIKERFARLKEAVTLIQKLWSEDDVTFDGEFYRTANATIYDKPDAEVPIYIGASGPAATRLAGRIASGYITTSGKERALYTETLLPALEEGIEKAGRSRDDVDTLIEMKVSFDPDPERALQDTRHWAALALTPEEKMSVDDPREMQRLADALPIERAASRWIVGADPDEHVRRIEEYIDLGFRHLVFHGPGTDQARFIELYGAEILPRLRERHGTALAR</sequence>
<dbReference type="InterPro" id="IPR011251">
    <property type="entry name" value="Luciferase-like_dom"/>
</dbReference>
<dbReference type="Pfam" id="PF00296">
    <property type="entry name" value="Bac_luciferase"/>
    <property type="match status" value="1"/>
</dbReference>
<evidence type="ECO:0000313" key="5">
    <source>
        <dbReference type="Proteomes" id="UP000474967"/>
    </source>
</evidence>
<keyword evidence="5" id="KW-1185">Reference proteome</keyword>
<dbReference type="Gene3D" id="3.20.20.30">
    <property type="entry name" value="Luciferase-like domain"/>
    <property type="match status" value="1"/>
</dbReference>
<dbReference type="InterPro" id="IPR019944">
    <property type="entry name" value="F420-dep_G6P_DH"/>
</dbReference>
<keyword evidence="1 4" id="KW-0560">Oxidoreductase</keyword>
<accession>A0A6L9XVL3</accession>
<dbReference type="NCBIfam" id="TIGR03554">
    <property type="entry name" value="F420_G6P_DH"/>
    <property type="match status" value="1"/>
</dbReference>
<reference evidence="4 5" key="1">
    <citation type="journal article" date="2014" name="J. Microbiol.">
        <title>Diaminobutyricibacter tongyongensis gen. nov., sp. nov. and Homoserinibacter gongjuensis gen. nov., sp. nov. belong to the family Microbacteriaceae.</title>
        <authorList>
            <person name="Kim S.J."/>
            <person name="Ahn J.H."/>
            <person name="Weon H.Y."/>
            <person name="Hamada M."/>
            <person name="Suzuki K."/>
            <person name="Kwon S.W."/>
        </authorList>
    </citation>
    <scope>NUCLEOTIDE SEQUENCE [LARGE SCALE GENOMIC DNA]</scope>
    <source>
        <strain evidence="4 5">NBRC 108724</strain>
    </source>
</reference>
<dbReference type="InterPro" id="IPR050564">
    <property type="entry name" value="F420-G6PD/mer"/>
</dbReference>
<dbReference type="GO" id="GO:0016705">
    <property type="term" value="F:oxidoreductase activity, acting on paired donors, with incorporation or reduction of molecular oxygen"/>
    <property type="evidence" value="ECO:0007669"/>
    <property type="project" value="InterPro"/>
</dbReference>
<dbReference type="InterPro" id="IPR019945">
    <property type="entry name" value="F420_G6P_DH-rel"/>
</dbReference>